<dbReference type="Gene3D" id="3.40.220.10">
    <property type="entry name" value="Leucine Aminopeptidase, subunit E, domain 1"/>
    <property type="match status" value="2"/>
</dbReference>
<dbReference type="Pfam" id="PF01661">
    <property type="entry name" value="Macro"/>
    <property type="match status" value="1"/>
</dbReference>
<proteinExistence type="predicted"/>
<feature type="region of interest" description="Disordered" evidence="1">
    <location>
        <begin position="194"/>
        <end position="353"/>
    </location>
</feature>
<evidence type="ECO:0000313" key="3">
    <source>
        <dbReference type="EMBL" id="WAR00722.1"/>
    </source>
</evidence>
<dbReference type="InterPro" id="IPR043472">
    <property type="entry name" value="Macro_dom-like"/>
</dbReference>
<evidence type="ECO:0000313" key="4">
    <source>
        <dbReference type="Proteomes" id="UP001164746"/>
    </source>
</evidence>
<evidence type="ECO:0000259" key="2">
    <source>
        <dbReference type="SMART" id="SM00506"/>
    </source>
</evidence>
<dbReference type="EMBL" id="CP111014">
    <property type="protein sequence ID" value="WAR00722.1"/>
    <property type="molecule type" value="Genomic_DNA"/>
</dbReference>
<dbReference type="InterPro" id="IPR002589">
    <property type="entry name" value="Macro_dom"/>
</dbReference>
<feature type="compositionally biased region" description="Basic and acidic residues" evidence="1">
    <location>
        <begin position="206"/>
        <end position="261"/>
    </location>
</feature>
<dbReference type="PANTHER" id="PTHR11106:SF27">
    <property type="entry name" value="MACRO DOMAIN-CONTAINING PROTEIN"/>
    <property type="match status" value="1"/>
</dbReference>
<evidence type="ECO:0000256" key="1">
    <source>
        <dbReference type="SAM" id="MobiDB-lite"/>
    </source>
</evidence>
<gene>
    <name evidence="3" type="ORF">MAR_025094</name>
</gene>
<keyword evidence="4" id="KW-1185">Reference proteome</keyword>
<dbReference type="Proteomes" id="UP001164746">
    <property type="component" value="Chromosome 3"/>
</dbReference>
<feature type="compositionally biased region" description="Basic and acidic residues" evidence="1">
    <location>
        <begin position="280"/>
        <end position="310"/>
    </location>
</feature>
<dbReference type="SMART" id="SM00506">
    <property type="entry name" value="A1pp"/>
    <property type="match status" value="1"/>
</dbReference>
<protein>
    <submittedName>
        <fullName evidence="3">MACD2-like protein</fullName>
    </submittedName>
</protein>
<dbReference type="SUPFAM" id="SSF52949">
    <property type="entry name" value="Macro domain-like"/>
    <property type="match status" value="1"/>
</dbReference>
<name>A0ABY7DV48_MYAAR</name>
<accession>A0ABY7DV48</accession>
<organism evidence="3 4">
    <name type="scientific">Mya arenaria</name>
    <name type="common">Soft-shell clam</name>
    <dbReference type="NCBI Taxonomy" id="6604"/>
    <lineage>
        <taxon>Eukaryota</taxon>
        <taxon>Metazoa</taxon>
        <taxon>Spiralia</taxon>
        <taxon>Lophotrochozoa</taxon>
        <taxon>Mollusca</taxon>
        <taxon>Bivalvia</taxon>
        <taxon>Autobranchia</taxon>
        <taxon>Heteroconchia</taxon>
        <taxon>Euheterodonta</taxon>
        <taxon>Imparidentia</taxon>
        <taxon>Neoheterodontei</taxon>
        <taxon>Myida</taxon>
        <taxon>Myoidea</taxon>
        <taxon>Myidae</taxon>
        <taxon>Mya</taxon>
    </lineage>
</organism>
<dbReference type="PANTHER" id="PTHR11106">
    <property type="entry name" value="GANGLIOSIDE INDUCED DIFFERENTIATION ASSOCIATED PROTEIN 2-RELATED"/>
    <property type="match status" value="1"/>
</dbReference>
<sequence length="353" mass="39395">MDWNKARPKSFHMSGDFYMTMPLEEKRNLYKCKNKYFTIDQIQAWPVYAEKVKEDYDDTESKVEFDIDQELNMKVSLWKGDITALEIDAIVNAANTTLLGGGGVDGCIHRAAGRKLVEECAKLKGCPTGKARLTGGYDVELATPVVMATVKEWLQTDDNCTHIDKVIFCVFLSKDVEVYEKNMLDYFPVENPSEKNARKAAKKANKKDSKKTLKTSKKEQKDPDGKNSKNEENARNNSEKNPDDKRDEADLKNLKKTDEMANTKVTRSALKESNAAQVKIETDSTGKTEDVQAIDGEEKSSDNKSTEKPKQKVSMSLAGGRKEDPDEDTSPAAKKRPPAEGVGAEPPQIVTKV</sequence>
<feature type="domain" description="Macro" evidence="2">
    <location>
        <begin position="74"/>
        <end position="183"/>
    </location>
</feature>
<reference evidence="3" key="1">
    <citation type="submission" date="2022-11" db="EMBL/GenBank/DDBJ databases">
        <title>Centuries of genome instability and evolution in soft-shell clam transmissible cancer (bioRxiv).</title>
        <authorList>
            <person name="Hart S.F.M."/>
            <person name="Yonemitsu M.A."/>
            <person name="Giersch R.M."/>
            <person name="Beal B.F."/>
            <person name="Arriagada G."/>
            <person name="Davis B.W."/>
            <person name="Ostrander E.A."/>
            <person name="Goff S.P."/>
            <person name="Metzger M.J."/>
        </authorList>
    </citation>
    <scope>NUCLEOTIDE SEQUENCE</scope>
    <source>
        <strain evidence="3">MELC-2E11</strain>
        <tissue evidence="3">Siphon/mantle</tissue>
    </source>
</reference>